<protein>
    <submittedName>
        <fullName evidence="1">Uncharacterized protein</fullName>
    </submittedName>
</protein>
<dbReference type="AlphaFoldDB" id="A0A2I0JJW5"/>
<name>A0A2I0JJW5_PUNGR</name>
<keyword evidence="2" id="KW-1185">Reference proteome</keyword>
<gene>
    <name evidence="1" type="ORF">CRG98_023040</name>
</gene>
<proteinExistence type="predicted"/>
<dbReference type="Proteomes" id="UP000233551">
    <property type="component" value="Unassembled WGS sequence"/>
</dbReference>
<evidence type="ECO:0000313" key="2">
    <source>
        <dbReference type="Proteomes" id="UP000233551"/>
    </source>
</evidence>
<accession>A0A2I0JJW5</accession>
<organism evidence="1 2">
    <name type="scientific">Punica granatum</name>
    <name type="common">Pomegranate</name>
    <dbReference type="NCBI Taxonomy" id="22663"/>
    <lineage>
        <taxon>Eukaryota</taxon>
        <taxon>Viridiplantae</taxon>
        <taxon>Streptophyta</taxon>
        <taxon>Embryophyta</taxon>
        <taxon>Tracheophyta</taxon>
        <taxon>Spermatophyta</taxon>
        <taxon>Magnoliopsida</taxon>
        <taxon>eudicotyledons</taxon>
        <taxon>Gunneridae</taxon>
        <taxon>Pentapetalae</taxon>
        <taxon>rosids</taxon>
        <taxon>malvids</taxon>
        <taxon>Myrtales</taxon>
        <taxon>Lythraceae</taxon>
        <taxon>Punica</taxon>
    </lineage>
</organism>
<sequence>MISQALGIVGSGWCRARTLTFPRMSSESKIPCEKGLFAAGTSMLSNCVFAPVGPLVNSDLSLHWAFLRLVCRVVVRVTVSVLYRSRWAEIGC</sequence>
<dbReference type="EMBL" id="PGOL01001593">
    <property type="protein sequence ID" value="PKI56571.1"/>
    <property type="molecule type" value="Genomic_DNA"/>
</dbReference>
<reference evidence="1 2" key="1">
    <citation type="submission" date="2017-11" db="EMBL/GenBank/DDBJ databases">
        <title>De-novo sequencing of pomegranate (Punica granatum L.) genome.</title>
        <authorList>
            <person name="Akparov Z."/>
            <person name="Amiraslanov A."/>
            <person name="Hajiyeva S."/>
            <person name="Abbasov M."/>
            <person name="Kaur K."/>
            <person name="Hamwieh A."/>
            <person name="Solovyev V."/>
            <person name="Salamov A."/>
            <person name="Braich B."/>
            <person name="Kosarev P."/>
            <person name="Mahmoud A."/>
            <person name="Hajiyev E."/>
            <person name="Babayeva S."/>
            <person name="Izzatullayeva V."/>
            <person name="Mammadov A."/>
            <person name="Mammadov A."/>
            <person name="Sharifova S."/>
            <person name="Ojaghi J."/>
            <person name="Eynullazada K."/>
            <person name="Bayramov B."/>
            <person name="Abdulazimova A."/>
            <person name="Shahmuradov I."/>
        </authorList>
    </citation>
    <scope>NUCLEOTIDE SEQUENCE [LARGE SCALE GENOMIC DNA]</scope>
    <source>
        <strain evidence="2">cv. AG2017</strain>
        <tissue evidence="1">Leaf</tissue>
    </source>
</reference>
<comment type="caution">
    <text evidence="1">The sequence shown here is derived from an EMBL/GenBank/DDBJ whole genome shotgun (WGS) entry which is preliminary data.</text>
</comment>
<evidence type="ECO:0000313" key="1">
    <source>
        <dbReference type="EMBL" id="PKI56571.1"/>
    </source>
</evidence>